<evidence type="ECO:0000256" key="9">
    <source>
        <dbReference type="ARBA" id="ARBA00022842"/>
    </source>
</evidence>
<keyword evidence="6" id="KW-0547">Nucleotide-binding</keyword>
<evidence type="ECO:0000256" key="2">
    <source>
        <dbReference type="ARBA" id="ARBA00022527"/>
    </source>
</evidence>
<evidence type="ECO:0000256" key="6">
    <source>
        <dbReference type="ARBA" id="ARBA00022741"/>
    </source>
</evidence>
<dbReference type="GO" id="GO:0005737">
    <property type="term" value="C:cytoplasm"/>
    <property type="evidence" value="ECO:0007669"/>
    <property type="project" value="TreeGrafter"/>
</dbReference>
<dbReference type="Proteomes" id="UP000178602">
    <property type="component" value="Unassembled WGS sequence"/>
</dbReference>
<evidence type="ECO:0000256" key="10">
    <source>
        <dbReference type="ARBA" id="ARBA00023016"/>
    </source>
</evidence>
<dbReference type="PANTHER" id="PTHR39573">
    <property type="entry name" value="STRESS RESPONSE KINASE A"/>
    <property type="match status" value="1"/>
</dbReference>
<dbReference type="InterPro" id="IPR032882">
    <property type="entry name" value="SrkA/RdoA"/>
</dbReference>
<keyword evidence="2" id="KW-0723">Serine/threonine-protein kinase</keyword>
<evidence type="ECO:0000256" key="5">
    <source>
        <dbReference type="ARBA" id="ARBA00022723"/>
    </source>
</evidence>
<evidence type="ECO:0000256" key="1">
    <source>
        <dbReference type="ARBA" id="ARBA00022490"/>
    </source>
</evidence>
<accession>A0A1F4T7V6</accession>
<protein>
    <recommendedName>
        <fullName evidence="11">Aminoglycoside phosphotransferase domain-containing protein</fullName>
    </recommendedName>
</protein>
<sequence>MESIWHELTPERIFKSVEAILGESLTNVCIRRNSYINRVYELEQEDNARLIVKFYRPGRWSRETILAEHDFLAKLKENDLSIITPLIFNKETLFNDGPYHFSIFPKKWGRPMDEFDQEGWQTIGRLIAKIHQVGEKLKEAKRLTWRPEVVTKNHLKTIVETGFVLPDFVPALTSAVEQLIGKSDPLFDREEKILLHGDCHKGNFISRPGEGIYIIDFDDCALGPAVQDLWLLLPDKPEYSPKEAAWLVKGYKTFRDFDEESWGLVPALRGMRIVHYAAWLAAQSKENDFGRNFPETGTPRYWNTLIKELQVIVSEEL</sequence>
<dbReference type="NCBIfam" id="NF008738">
    <property type="entry name" value="PRK11768.1"/>
    <property type="match status" value="1"/>
</dbReference>
<dbReference type="InterPro" id="IPR011009">
    <property type="entry name" value="Kinase-like_dom_sf"/>
</dbReference>
<dbReference type="GO" id="GO:0005524">
    <property type="term" value="F:ATP binding"/>
    <property type="evidence" value="ECO:0007669"/>
    <property type="project" value="UniProtKB-KW"/>
</dbReference>
<dbReference type="Gene3D" id="1.10.510.10">
    <property type="entry name" value="Transferase(Phosphotransferase) domain 1"/>
    <property type="match status" value="1"/>
</dbReference>
<keyword evidence="9" id="KW-0460">Magnesium</keyword>
<evidence type="ECO:0000259" key="11">
    <source>
        <dbReference type="Pfam" id="PF01636"/>
    </source>
</evidence>
<dbReference type="AlphaFoldDB" id="A0A1F4T7V6"/>
<dbReference type="GO" id="GO:0046872">
    <property type="term" value="F:metal ion binding"/>
    <property type="evidence" value="ECO:0007669"/>
    <property type="project" value="UniProtKB-KW"/>
</dbReference>
<feature type="domain" description="Aminoglycoside phosphotransferase" evidence="11">
    <location>
        <begin position="34"/>
        <end position="252"/>
    </location>
</feature>
<evidence type="ECO:0000256" key="7">
    <source>
        <dbReference type="ARBA" id="ARBA00022777"/>
    </source>
</evidence>
<dbReference type="Pfam" id="PF01636">
    <property type="entry name" value="APH"/>
    <property type="match status" value="1"/>
</dbReference>
<comment type="caution">
    <text evidence="12">The sequence shown here is derived from an EMBL/GenBank/DDBJ whole genome shotgun (WGS) entry which is preliminary data.</text>
</comment>
<organism evidence="12 13">
    <name type="scientific">candidate division WOR-1 bacterium RIFOXYC12_FULL_54_18</name>
    <dbReference type="NCBI Taxonomy" id="1802584"/>
    <lineage>
        <taxon>Bacteria</taxon>
        <taxon>Bacillati</taxon>
        <taxon>Saganbacteria</taxon>
    </lineage>
</organism>
<gene>
    <name evidence="12" type="ORF">A3K49_07280</name>
</gene>
<keyword evidence="10" id="KW-0346">Stress response</keyword>
<keyword evidence="1" id="KW-0963">Cytoplasm</keyword>
<dbReference type="Gene3D" id="3.30.200.70">
    <property type="match status" value="1"/>
</dbReference>
<keyword evidence="7" id="KW-0418">Kinase</keyword>
<keyword evidence="5" id="KW-0479">Metal-binding</keyword>
<keyword evidence="4" id="KW-0808">Transferase</keyword>
<keyword evidence="8" id="KW-0067">ATP-binding</keyword>
<reference evidence="12 13" key="1">
    <citation type="journal article" date="2016" name="Nat. Commun.">
        <title>Thousands of microbial genomes shed light on interconnected biogeochemical processes in an aquifer system.</title>
        <authorList>
            <person name="Anantharaman K."/>
            <person name="Brown C.T."/>
            <person name="Hug L.A."/>
            <person name="Sharon I."/>
            <person name="Castelle C.J."/>
            <person name="Probst A.J."/>
            <person name="Thomas B.C."/>
            <person name="Singh A."/>
            <person name="Wilkins M.J."/>
            <person name="Karaoz U."/>
            <person name="Brodie E.L."/>
            <person name="Williams K.H."/>
            <person name="Hubbard S.S."/>
            <person name="Banfield J.F."/>
        </authorList>
    </citation>
    <scope>NUCLEOTIDE SEQUENCE [LARGE SCALE GENOMIC DNA]</scope>
</reference>
<dbReference type="Gene3D" id="1.20.1270.170">
    <property type="match status" value="1"/>
</dbReference>
<dbReference type="EMBL" id="MEUG01000001">
    <property type="protein sequence ID" value="OGC28736.1"/>
    <property type="molecule type" value="Genomic_DNA"/>
</dbReference>
<dbReference type="GO" id="GO:0004674">
    <property type="term" value="F:protein serine/threonine kinase activity"/>
    <property type="evidence" value="ECO:0007669"/>
    <property type="project" value="UniProtKB-KW"/>
</dbReference>
<dbReference type="PANTHER" id="PTHR39573:SF1">
    <property type="entry name" value="STRESS RESPONSE KINASE A"/>
    <property type="match status" value="1"/>
</dbReference>
<proteinExistence type="predicted"/>
<evidence type="ECO:0000313" key="13">
    <source>
        <dbReference type="Proteomes" id="UP000178602"/>
    </source>
</evidence>
<evidence type="ECO:0000256" key="8">
    <source>
        <dbReference type="ARBA" id="ARBA00022840"/>
    </source>
</evidence>
<evidence type="ECO:0000313" key="12">
    <source>
        <dbReference type="EMBL" id="OGC28736.1"/>
    </source>
</evidence>
<name>A0A1F4T7V6_UNCSA</name>
<dbReference type="SUPFAM" id="SSF56112">
    <property type="entry name" value="Protein kinase-like (PK-like)"/>
    <property type="match status" value="1"/>
</dbReference>
<keyword evidence="3" id="KW-0597">Phosphoprotein</keyword>
<evidence type="ECO:0000256" key="3">
    <source>
        <dbReference type="ARBA" id="ARBA00022553"/>
    </source>
</evidence>
<evidence type="ECO:0000256" key="4">
    <source>
        <dbReference type="ARBA" id="ARBA00022679"/>
    </source>
</evidence>
<dbReference type="InterPro" id="IPR002575">
    <property type="entry name" value="Aminoglycoside_PTrfase"/>
</dbReference>